<name>A0AAU9J556_9CILI</name>
<dbReference type="AlphaFoldDB" id="A0AAU9J556"/>
<organism evidence="1 2">
    <name type="scientific">Blepharisma stoltei</name>
    <dbReference type="NCBI Taxonomy" id="1481888"/>
    <lineage>
        <taxon>Eukaryota</taxon>
        <taxon>Sar</taxon>
        <taxon>Alveolata</taxon>
        <taxon>Ciliophora</taxon>
        <taxon>Postciliodesmatophora</taxon>
        <taxon>Heterotrichea</taxon>
        <taxon>Heterotrichida</taxon>
        <taxon>Blepharismidae</taxon>
        <taxon>Blepharisma</taxon>
    </lineage>
</organism>
<sequence>MRGIDMFDQNMTYYLYPHRTIKWWKNCIFYFLEIALNNSYILYKSHMISLNQKFLSYDKYRIQIAVSLCEKSKARRENKTVINQAISGMHWIIKIENTKECIFYYYQKGKKSRTPYICSECKMHLHPNCFYSYCNT</sequence>
<evidence type="ECO:0000313" key="1">
    <source>
        <dbReference type="EMBL" id="CAG9319457.1"/>
    </source>
</evidence>
<reference evidence="1" key="1">
    <citation type="submission" date="2021-09" db="EMBL/GenBank/DDBJ databases">
        <authorList>
            <consortium name="AG Swart"/>
            <person name="Singh M."/>
            <person name="Singh A."/>
            <person name="Seah K."/>
            <person name="Emmerich C."/>
        </authorList>
    </citation>
    <scope>NUCLEOTIDE SEQUENCE</scope>
    <source>
        <strain evidence="1">ATCC30299</strain>
    </source>
</reference>
<evidence type="ECO:0000313" key="2">
    <source>
        <dbReference type="Proteomes" id="UP001162131"/>
    </source>
</evidence>
<comment type="caution">
    <text evidence="1">The sequence shown here is derived from an EMBL/GenBank/DDBJ whole genome shotgun (WGS) entry which is preliminary data.</text>
</comment>
<dbReference type="EMBL" id="CAJZBQ010000023">
    <property type="protein sequence ID" value="CAG9319457.1"/>
    <property type="molecule type" value="Genomic_DNA"/>
</dbReference>
<gene>
    <name evidence="1" type="ORF">BSTOLATCC_MIC24010</name>
</gene>
<evidence type="ECO:0008006" key="3">
    <source>
        <dbReference type="Google" id="ProtNLM"/>
    </source>
</evidence>
<dbReference type="PANTHER" id="PTHR46599">
    <property type="entry name" value="PIGGYBAC TRANSPOSABLE ELEMENT-DERIVED PROTEIN 4"/>
    <property type="match status" value="1"/>
</dbReference>
<dbReference type="PANTHER" id="PTHR46599:SF3">
    <property type="entry name" value="PIGGYBAC TRANSPOSABLE ELEMENT-DERIVED PROTEIN 4"/>
    <property type="match status" value="1"/>
</dbReference>
<keyword evidence="2" id="KW-1185">Reference proteome</keyword>
<accession>A0AAU9J556</accession>
<proteinExistence type="predicted"/>
<dbReference type="Proteomes" id="UP001162131">
    <property type="component" value="Unassembled WGS sequence"/>
</dbReference>
<protein>
    <recommendedName>
        <fullName evidence="3">PiggyBac transposable element-derived protein domain-containing protein</fullName>
    </recommendedName>
</protein>